<dbReference type="STRING" id="1450538.A0A2V5HRE4"/>
<dbReference type="InterPro" id="IPR016185">
    <property type="entry name" value="PreATP-grasp_dom_sf"/>
</dbReference>
<dbReference type="InterPro" id="IPR011053">
    <property type="entry name" value="Single_hybrid_motif"/>
</dbReference>
<accession>A0A2V5HRE4</accession>
<evidence type="ECO:0000256" key="3">
    <source>
        <dbReference type="ARBA" id="ARBA00022741"/>
    </source>
</evidence>
<dbReference type="CDD" id="cd06850">
    <property type="entry name" value="biotinyl_domain"/>
    <property type="match status" value="1"/>
</dbReference>
<dbReference type="EMBL" id="KZ825210">
    <property type="protein sequence ID" value="PYI14487.1"/>
    <property type="molecule type" value="Genomic_DNA"/>
</dbReference>
<evidence type="ECO:0000256" key="5">
    <source>
        <dbReference type="ARBA" id="ARBA00023267"/>
    </source>
</evidence>
<dbReference type="PROSITE" id="PS50979">
    <property type="entry name" value="BC"/>
    <property type="match status" value="1"/>
</dbReference>
<evidence type="ECO:0000259" key="8">
    <source>
        <dbReference type="PROSITE" id="PS50979"/>
    </source>
</evidence>
<dbReference type="InterPro" id="IPR005479">
    <property type="entry name" value="CPAse_ATP-bd"/>
</dbReference>
<comment type="cofactor">
    <cofactor evidence="1">
        <name>biotin</name>
        <dbReference type="ChEBI" id="CHEBI:57586"/>
    </cofactor>
</comment>
<evidence type="ECO:0000256" key="4">
    <source>
        <dbReference type="ARBA" id="ARBA00022840"/>
    </source>
</evidence>
<reference evidence="9 10" key="1">
    <citation type="submission" date="2018-02" db="EMBL/GenBank/DDBJ databases">
        <title>The genomes of Aspergillus section Nigri reveals drivers in fungal speciation.</title>
        <authorList>
            <consortium name="DOE Joint Genome Institute"/>
            <person name="Vesth T.C."/>
            <person name="Nybo J."/>
            <person name="Theobald S."/>
            <person name="Brandl J."/>
            <person name="Frisvad J.C."/>
            <person name="Nielsen K.F."/>
            <person name="Lyhne E.K."/>
            <person name="Kogle M.E."/>
            <person name="Kuo A."/>
            <person name="Riley R."/>
            <person name="Clum A."/>
            <person name="Nolan M."/>
            <person name="Lipzen A."/>
            <person name="Salamov A."/>
            <person name="Henrissat B."/>
            <person name="Wiebenga A."/>
            <person name="De vries R.P."/>
            <person name="Grigoriev I.V."/>
            <person name="Mortensen U.H."/>
            <person name="Andersen M.R."/>
            <person name="Baker S.E."/>
        </authorList>
    </citation>
    <scope>NUCLEOTIDE SEQUENCE [LARGE SCALE GENOMIC DNA]</scope>
    <source>
        <strain evidence="9 10">CBS 115571</strain>
    </source>
</reference>
<dbReference type="Pfam" id="PF02786">
    <property type="entry name" value="CPSase_L_D2"/>
    <property type="match status" value="1"/>
</dbReference>
<dbReference type="SUPFAM" id="SSF56059">
    <property type="entry name" value="Glutathione synthetase ATP-binding domain-like"/>
    <property type="match status" value="1"/>
</dbReference>
<proteinExistence type="predicted"/>
<evidence type="ECO:0000313" key="9">
    <source>
        <dbReference type="EMBL" id="PYI14487.1"/>
    </source>
</evidence>
<keyword evidence="2" id="KW-0436">Ligase</keyword>
<keyword evidence="3 6" id="KW-0547">Nucleotide-binding</keyword>
<keyword evidence="5" id="KW-0092">Biotin</keyword>
<dbReference type="Gene3D" id="2.40.50.100">
    <property type="match status" value="1"/>
</dbReference>
<evidence type="ECO:0008006" key="11">
    <source>
        <dbReference type="Google" id="ProtNLM"/>
    </source>
</evidence>
<dbReference type="InterPro" id="IPR000089">
    <property type="entry name" value="Biotin_lipoyl"/>
</dbReference>
<feature type="domain" description="Biotin carboxylation" evidence="8">
    <location>
        <begin position="6"/>
        <end position="455"/>
    </location>
</feature>
<dbReference type="SUPFAM" id="SSF52440">
    <property type="entry name" value="PreATP-grasp domain"/>
    <property type="match status" value="1"/>
</dbReference>
<organism evidence="9 10">
    <name type="scientific">Aspergillus violaceofuscus (strain CBS 115571)</name>
    <dbReference type="NCBI Taxonomy" id="1450538"/>
    <lineage>
        <taxon>Eukaryota</taxon>
        <taxon>Fungi</taxon>
        <taxon>Dikarya</taxon>
        <taxon>Ascomycota</taxon>
        <taxon>Pezizomycotina</taxon>
        <taxon>Eurotiomycetes</taxon>
        <taxon>Eurotiomycetidae</taxon>
        <taxon>Eurotiales</taxon>
        <taxon>Aspergillaceae</taxon>
        <taxon>Aspergillus</taxon>
    </lineage>
</organism>
<dbReference type="PANTHER" id="PTHR45007">
    <property type="entry name" value="CARBOXYLASE, PUTATIVE (AFU_ORTHOLOGUE AFUA_5G07570)-RELATED"/>
    <property type="match status" value="1"/>
</dbReference>
<dbReference type="Pfam" id="PF02785">
    <property type="entry name" value="Biotin_carb_C"/>
    <property type="match status" value="1"/>
</dbReference>
<dbReference type="SMART" id="SM00878">
    <property type="entry name" value="Biotin_carb_C"/>
    <property type="match status" value="1"/>
</dbReference>
<dbReference type="InterPro" id="IPR011761">
    <property type="entry name" value="ATP-grasp"/>
</dbReference>
<protein>
    <recommendedName>
        <fullName evidence="11">Pyruvate carboxylase</fullName>
    </recommendedName>
</protein>
<dbReference type="SUPFAM" id="SSF51246">
    <property type="entry name" value="Rudiment single hybrid motif"/>
    <property type="match status" value="1"/>
</dbReference>
<keyword evidence="10" id="KW-1185">Reference proteome</keyword>
<dbReference type="InterPro" id="IPR005482">
    <property type="entry name" value="Biotin_COase_C"/>
</dbReference>
<dbReference type="Gene3D" id="3.30.470.20">
    <property type="entry name" value="ATP-grasp fold, B domain"/>
    <property type="match status" value="1"/>
</dbReference>
<dbReference type="SUPFAM" id="SSF51230">
    <property type="entry name" value="Single hybrid motif"/>
    <property type="match status" value="1"/>
</dbReference>
<dbReference type="PROSITE" id="PS00867">
    <property type="entry name" value="CPSASE_2"/>
    <property type="match status" value="1"/>
</dbReference>
<dbReference type="InterPro" id="IPR011764">
    <property type="entry name" value="Biotin_carboxylation_dom"/>
</dbReference>
<dbReference type="AlphaFoldDB" id="A0A2V5HRE4"/>
<evidence type="ECO:0000256" key="6">
    <source>
        <dbReference type="PROSITE-ProRule" id="PRU00409"/>
    </source>
</evidence>
<feature type="domain" description="ATP-grasp" evidence="7">
    <location>
        <begin position="124"/>
        <end position="318"/>
    </location>
</feature>
<evidence type="ECO:0000256" key="2">
    <source>
        <dbReference type="ARBA" id="ARBA00022598"/>
    </source>
</evidence>
<dbReference type="InterPro" id="IPR011054">
    <property type="entry name" value="Rudment_hybrid_motif"/>
</dbReference>
<sequence length="656" mass="71794">MSRPRPLTRLLVANRGEIAVRIIRAARELSPPIQVLALYTEQDRSHCDLGRPDKEILVESPAAYLDIPLLIRLAKEHAVEAVHPGYGFLSESADFARHMQDVGVADVGPGWETLARSGDKLQAKQLAVECGVPVLPATPTPTADIALIRDFAHKVQYPVMIKAVDGGGGRGIRLVRDEGDLERAVDAAMAESPSRTVFAEKAALDGYRHIEVQVVGDRHDVCQLGERDCSVQRRFQKVVEMAPSLILDRDLVQQVLDAALSMAKAVRYRSLGTVEFLVNEQQGQFYFLEINPRLQVEHTITEAIHGIDLVQIQLRLAQGSTLSQAGLEPASLVAPRLYSIQLRLCAEDPHDRFSLSTGKVTEFRSPGGNGVRIDTHVSSTGAESVTVGTQFDNLLAKIIVTASSWEATVQKALRVLADTRIGGIRTNLDLLRGITGHEDFLSGRIDNQWLESHLTEVLALGSHAGTGRREHAHSRASFSTLVGSPASNPLLRGGDTWSVVLEPLHSPQKQPQDTDARRHHLRVTRVLQNDFPSTLAAEVEFTTATSSTAYRLQLAATTTAASALVSSAQRRGDTRNPRHIVLPLSGKLIEILVATGNHIAKDQVVAFVKQMKMEVEIRSPRAGRAHWVYAMEDDEDDVAEGMLLVELEDNAVKGKL</sequence>
<keyword evidence="4 6" id="KW-0067">ATP-binding</keyword>
<dbReference type="OMA" id="KGDAWSI"/>
<name>A0A2V5HRE4_ASPV1</name>
<dbReference type="Proteomes" id="UP000249829">
    <property type="component" value="Unassembled WGS sequence"/>
</dbReference>
<gene>
    <name evidence="9" type="ORF">BO99DRAFT_437286</name>
</gene>
<dbReference type="Pfam" id="PF00289">
    <property type="entry name" value="Biotin_carb_N"/>
    <property type="match status" value="1"/>
</dbReference>
<dbReference type="GO" id="GO:0046872">
    <property type="term" value="F:metal ion binding"/>
    <property type="evidence" value="ECO:0007669"/>
    <property type="project" value="InterPro"/>
</dbReference>
<dbReference type="PROSITE" id="PS50975">
    <property type="entry name" value="ATP_GRASP"/>
    <property type="match status" value="1"/>
</dbReference>
<dbReference type="PANTHER" id="PTHR45007:SF1">
    <property type="entry name" value="CARBOXYLASE, PUTATIVE (AFU_ORTHOLOGUE AFUA_5G07570)-RELATED"/>
    <property type="match status" value="1"/>
</dbReference>
<evidence type="ECO:0000259" key="7">
    <source>
        <dbReference type="PROSITE" id="PS50975"/>
    </source>
</evidence>
<evidence type="ECO:0000256" key="1">
    <source>
        <dbReference type="ARBA" id="ARBA00001953"/>
    </source>
</evidence>
<evidence type="ECO:0000313" key="10">
    <source>
        <dbReference type="Proteomes" id="UP000249829"/>
    </source>
</evidence>
<dbReference type="InterPro" id="IPR005481">
    <property type="entry name" value="BC-like_N"/>
</dbReference>
<dbReference type="GO" id="GO:0005524">
    <property type="term" value="F:ATP binding"/>
    <property type="evidence" value="ECO:0007669"/>
    <property type="project" value="UniProtKB-UniRule"/>
</dbReference>
<dbReference type="Pfam" id="PF00364">
    <property type="entry name" value="Biotin_lipoyl"/>
    <property type="match status" value="1"/>
</dbReference>
<dbReference type="GO" id="GO:0016874">
    <property type="term" value="F:ligase activity"/>
    <property type="evidence" value="ECO:0007669"/>
    <property type="project" value="UniProtKB-KW"/>
</dbReference>